<dbReference type="Gene3D" id="1.20.144.10">
    <property type="entry name" value="Phosphatidic acid phosphatase type 2/haloperoxidase"/>
    <property type="match status" value="2"/>
</dbReference>
<dbReference type="InterPro" id="IPR000326">
    <property type="entry name" value="PAP2/HPO"/>
</dbReference>
<feature type="transmembrane region" description="Helical" evidence="1">
    <location>
        <begin position="220"/>
        <end position="244"/>
    </location>
</feature>
<proteinExistence type="predicted"/>
<keyword evidence="1" id="KW-1133">Transmembrane helix</keyword>
<keyword evidence="4" id="KW-1185">Reference proteome</keyword>
<reference evidence="3 4" key="1">
    <citation type="submission" date="2024-02" db="EMBL/GenBank/DDBJ databases">
        <title>Genome sequence of Aquincola sp. MAHUQ-54.</title>
        <authorList>
            <person name="Huq M.A."/>
        </authorList>
    </citation>
    <scope>NUCLEOTIDE SEQUENCE [LARGE SCALE GENOMIC DNA]</scope>
    <source>
        <strain evidence="3 4">MAHUQ-54</strain>
    </source>
</reference>
<dbReference type="PANTHER" id="PTHR14969">
    <property type="entry name" value="SPHINGOSINE-1-PHOSPHATE PHOSPHOHYDROLASE"/>
    <property type="match status" value="1"/>
</dbReference>
<dbReference type="EMBL" id="JAZIBG010000038">
    <property type="protein sequence ID" value="MEF7616220.1"/>
    <property type="molecule type" value="Genomic_DNA"/>
</dbReference>
<organism evidence="3 4">
    <name type="scientific">Aquincola agrisoli</name>
    <dbReference type="NCBI Taxonomy" id="3119538"/>
    <lineage>
        <taxon>Bacteria</taxon>
        <taxon>Pseudomonadati</taxon>
        <taxon>Pseudomonadota</taxon>
        <taxon>Betaproteobacteria</taxon>
        <taxon>Burkholderiales</taxon>
        <taxon>Sphaerotilaceae</taxon>
        <taxon>Aquincola</taxon>
    </lineage>
</organism>
<dbReference type="PANTHER" id="PTHR14969:SF13">
    <property type="entry name" value="AT30094P"/>
    <property type="match status" value="1"/>
</dbReference>
<feature type="transmembrane region" description="Helical" evidence="1">
    <location>
        <begin position="153"/>
        <end position="170"/>
    </location>
</feature>
<keyword evidence="1" id="KW-0812">Transmembrane</keyword>
<evidence type="ECO:0000313" key="4">
    <source>
        <dbReference type="Proteomes" id="UP001336250"/>
    </source>
</evidence>
<dbReference type="AlphaFoldDB" id="A0AAW9QMK3"/>
<dbReference type="RefSeq" id="WP_332291668.1">
    <property type="nucleotide sequence ID" value="NZ_JAZIBG010000038.1"/>
</dbReference>
<dbReference type="SMART" id="SM00014">
    <property type="entry name" value="acidPPc"/>
    <property type="match status" value="1"/>
</dbReference>
<sequence length="277" mass="29804">MNLPFLPFDAGHDAPVWLAERLADHALAWYAAGLGVVMLAAVAGWLLLRRVVRPHAPGLPLPPLQLVLRLALGLLALAGAGLLFAETADELADGEESLGRFDEALAARLAQTLSPAVLRGFASVTHLGDVLTLTLLCVAVAAVLLWRRRRTLAWAWVLACAGGGVLNRLLKSAFERVRPVHEHGFAAADGYSFPSGHTSGAVVVYGMLAYLLLRHLPPRWHLPVVAATAALVFTVACSRVVLQVHWASDVIAGFASGTAWLLMCVLVIEWLRRPRRP</sequence>
<evidence type="ECO:0000259" key="2">
    <source>
        <dbReference type="SMART" id="SM00014"/>
    </source>
</evidence>
<keyword evidence="1" id="KW-0472">Membrane</keyword>
<dbReference type="InterPro" id="IPR036938">
    <property type="entry name" value="PAP2/HPO_sf"/>
</dbReference>
<comment type="caution">
    <text evidence="3">The sequence shown here is derived from an EMBL/GenBank/DDBJ whole genome shotgun (WGS) entry which is preliminary data.</text>
</comment>
<name>A0AAW9QMK3_9BURK</name>
<evidence type="ECO:0000256" key="1">
    <source>
        <dbReference type="SAM" id="Phobius"/>
    </source>
</evidence>
<feature type="transmembrane region" description="Helical" evidence="1">
    <location>
        <begin position="67"/>
        <end position="85"/>
    </location>
</feature>
<feature type="transmembrane region" description="Helical" evidence="1">
    <location>
        <begin position="27"/>
        <end position="47"/>
    </location>
</feature>
<feature type="transmembrane region" description="Helical" evidence="1">
    <location>
        <begin position="190"/>
        <end position="213"/>
    </location>
</feature>
<protein>
    <submittedName>
        <fullName evidence="3">Phosphatase PAP2 family protein</fullName>
    </submittedName>
</protein>
<evidence type="ECO:0000313" key="3">
    <source>
        <dbReference type="EMBL" id="MEF7616220.1"/>
    </source>
</evidence>
<dbReference type="Pfam" id="PF01569">
    <property type="entry name" value="PAP2"/>
    <property type="match status" value="1"/>
</dbReference>
<dbReference type="CDD" id="cd03392">
    <property type="entry name" value="PAP2_like_2"/>
    <property type="match status" value="1"/>
</dbReference>
<dbReference type="SUPFAM" id="SSF48317">
    <property type="entry name" value="Acid phosphatase/Vanadium-dependent haloperoxidase"/>
    <property type="match status" value="1"/>
</dbReference>
<dbReference type="Proteomes" id="UP001336250">
    <property type="component" value="Unassembled WGS sequence"/>
</dbReference>
<feature type="domain" description="Phosphatidic acid phosphatase type 2/haloperoxidase" evidence="2">
    <location>
        <begin position="151"/>
        <end position="265"/>
    </location>
</feature>
<gene>
    <name evidence="3" type="ORF">V4F39_20060</name>
</gene>
<feature type="transmembrane region" description="Helical" evidence="1">
    <location>
        <begin position="127"/>
        <end position="146"/>
    </location>
</feature>
<accession>A0AAW9QMK3</accession>
<feature type="transmembrane region" description="Helical" evidence="1">
    <location>
        <begin position="250"/>
        <end position="271"/>
    </location>
</feature>